<dbReference type="AlphaFoldDB" id="A0A4S1XDF7"/>
<dbReference type="Gene3D" id="3.30.1200.10">
    <property type="entry name" value="YggU-like"/>
    <property type="match status" value="1"/>
</dbReference>
<dbReference type="NCBIfam" id="TIGR00251">
    <property type="entry name" value="DUF167 family protein"/>
    <property type="match status" value="1"/>
</dbReference>
<dbReference type="SUPFAM" id="SSF69786">
    <property type="entry name" value="YggU-like"/>
    <property type="match status" value="1"/>
</dbReference>
<dbReference type="Pfam" id="PF02594">
    <property type="entry name" value="DUF167"/>
    <property type="match status" value="1"/>
</dbReference>
<dbReference type="EMBL" id="SRXT01000004">
    <property type="protein sequence ID" value="TGX53727.1"/>
    <property type="molecule type" value="Genomic_DNA"/>
</dbReference>
<dbReference type="PANTHER" id="PTHR13420">
    <property type="entry name" value="UPF0235 PROTEIN C15ORF40"/>
    <property type="match status" value="1"/>
</dbReference>
<dbReference type="InterPro" id="IPR003746">
    <property type="entry name" value="DUF167"/>
</dbReference>
<dbReference type="GO" id="GO:0005737">
    <property type="term" value="C:cytoplasm"/>
    <property type="evidence" value="ECO:0007669"/>
    <property type="project" value="TreeGrafter"/>
</dbReference>
<dbReference type="HAMAP" id="MF_00634">
    <property type="entry name" value="UPF0235"/>
    <property type="match status" value="1"/>
</dbReference>
<proteinExistence type="inferred from homology"/>
<evidence type="ECO:0000256" key="1">
    <source>
        <dbReference type="ARBA" id="ARBA00010364"/>
    </source>
</evidence>
<dbReference type="RefSeq" id="WP_135964233.1">
    <property type="nucleotide sequence ID" value="NZ_SRXT01000004.1"/>
</dbReference>
<dbReference type="SMART" id="SM01152">
    <property type="entry name" value="DUF167"/>
    <property type="match status" value="1"/>
</dbReference>
<evidence type="ECO:0000313" key="3">
    <source>
        <dbReference type="EMBL" id="TGX53727.1"/>
    </source>
</evidence>
<dbReference type="OrthoDB" id="9801972at2"/>
<reference evidence="3 4" key="1">
    <citation type="submission" date="2019-04" db="EMBL/GenBank/DDBJ databases">
        <title>Sphingomonas psychrotolerans sp. nov., isolated from soil in the Tianshan Mountains, Xinjiang, China.</title>
        <authorList>
            <person name="Luo Y."/>
            <person name="Sheng H."/>
        </authorList>
    </citation>
    <scope>NUCLEOTIDE SEQUENCE [LARGE SCALE GENOMIC DNA]</scope>
    <source>
        <strain evidence="3 4">ZFGT-11</strain>
    </source>
</reference>
<evidence type="ECO:0000256" key="2">
    <source>
        <dbReference type="HAMAP-Rule" id="MF_00634"/>
    </source>
</evidence>
<dbReference type="InterPro" id="IPR036591">
    <property type="entry name" value="YggU-like_sf"/>
</dbReference>
<evidence type="ECO:0000313" key="4">
    <source>
        <dbReference type="Proteomes" id="UP000306147"/>
    </source>
</evidence>
<comment type="similarity">
    <text evidence="1 2">Belongs to the UPF0235 family.</text>
</comment>
<keyword evidence="4" id="KW-1185">Reference proteome</keyword>
<dbReference type="Proteomes" id="UP000306147">
    <property type="component" value="Unassembled WGS sequence"/>
</dbReference>
<name>A0A4S1XDF7_9SPHN</name>
<gene>
    <name evidence="3" type="ORF">E5A73_11430</name>
</gene>
<protein>
    <recommendedName>
        <fullName evidence="2">UPF0235 protein E5A73_11430</fullName>
    </recommendedName>
</protein>
<sequence length="104" mass="10781">MSREGAAWKLRPDGIEIAVRVTPRAGRDAFAAGTDTHFTARLAAPPVEGAANSALVQLVAKAFGVPKRAVTLIAGDTARLKRLAITGDAHALAKIAASLYGHEP</sequence>
<accession>A0A4S1XDF7</accession>
<organism evidence="3 4">
    <name type="scientific">Sphingomonas gei</name>
    <dbReference type="NCBI Taxonomy" id="1395960"/>
    <lineage>
        <taxon>Bacteria</taxon>
        <taxon>Pseudomonadati</taxon>
        <taxon>Pseudomonadota</taxon>
        <taxon>Alphaproteobacteria</taxon>
        <taxon>Sphingomonadales</taxon>
        <taxon>Sphingomonadaceae</taxon>
        <taxon>Sphingomonas</taxon>
    </lineage>
</organism>
<comment type="caution">
    <text evidence="3">The sequence shown here is derived from an EMBL/GenBank/DDBJ whole genome shotgun (WGS) entry which is preliminary data.</text>
</comment>
<dbReference type="PANTHER" id="PTHR13420:SF7">
    <property type="entry name" value="UPF0235 PROTEIN C15ORF40"/>
    <property type="match status" value="1"/>
</dbReference>